<dbReference type="InterPro" id="IPR003959">
    <property type="entry name" value="ATPase_AAA_core"/>
</dbReference>
<name>A0A8C6U5N7_9GOBI</name>
<dbReference type="InterPro" id="IPR050304">
    <property type="entry name" value="MT-severing_AAA_ATPase"/>
</dbReference>
<dbReference type="Proteomes" id="UP000694523">
    <property type="component" value="Unplaced"/>
</dbReference>
<feature type="compositionally biased region" description="Low complexity" evidence="1">
    <location>
        <begin position="272"/>
        <end position="283"/>
    </location>
</feature>
<keyword evidence="4" id="KW-1185">Reference proteome</keyword>
<dbReference type="AlphaFoldDB" id="A0A8C6U5N7"/>
<feature type="region of interest" description="Disordered" evidence="1">
    <location>
        <begin position="165"/>
        <end position="199"/>
    </location>
</feature>
<dbReference type="PANTHER" id="PTHR23074:SF33">
    <property type="entry name" value="FIDGETIN-LIKE PROTEIN 2"/>
    <property type="match status" value="1"/>
</dbReference>
<dbReference type="InterPro" id="IPR027417">
    <property type="entry name" value="P-loop_NTPase"/>
</dbReference>
<dbReference type="Ensembl" id="ENSNMLT00000033060.1">
    <property type="protein sequence ID" value="ENSNMLP00000029634.1"/>
    <property type="gene ID" value="ENSNMLG00000018760.1"/>
</dbReference>
<evidence type="ECO:0000313" key="3">
    <source>
        <dbReference type="Ensembl" id="ENSNMLP00000029634.1"/>
    </source>
</evidence>
<dbReference type="GO" id="GO:0016887">
    <property type="term" value="F:ATP hydrolysis activity"/>
    <property type="evidence" value="ECO:0007669"/>
    <property type="project" value="InterPro"/>
</dbReference>
<evidence type="ECO:0000259" key="2">
    <source>
        <dbReference type="SMART" id="SM00382"/>
    </source>
</evidence>
<feature type="compositionally biased region" description="Low complexity" evidence="1">
    <location>
        <begin position="178"/>
        <end position="188"/>
    </location>
</feature>
<feature type="compositionally biased region" description="Polar residues" evidence="1">
    <location>
        <begin position="304"/>
        <end position="315"/>
    </location>
</feature>
<dbReference type="SMART" id="SM00382">
    <property type="entry name" value="AAA"/>
    <property type="match status" value="1"/>
</dbReference>
<dbReference type="Pfam" id="PF00004">
    <property type="entry name" value="AAA"/>
    <property type="match status" value="1"/>
</dbReference>
<dbReference type="InterPro" id="IPR003593">
    <property type="entry name" value="AAA+_ATPase"/>
</dbReference>
<accession>A0A8C6U5N7</accession>
<feature type="domain" description="AAA+ ATPase" evidence="2">
    <location>
        <begin position="379"/>
        <end position="505"/>
    </location>
</feature>
<protein>
    <submittedName>
        <fullName evidence="3">Fidgetin like 2</fullName>
    </submittedName>
</protein>
<feature type="compositionally biased region" description="Polar residues" evidence="1">
    <location>
        <begin position="190"/>
        <end position="199"/>
    </location>
</feature>
<dbReference type="Gene3D" id="1.10.8.60">
    <property type="match status" value="1"/>
</dbReference>
<evidence type="ECO:0000313" key="4">
    <source>
        <dbReference type="Proteomes" id="UP000694523"/>
    </source>
</evidence>
<dbReference type="GO" id="GO:0008568">
    <property type="term" value="F:microtubule severing ATPase activity"/>
    <property type="evidence" value="ECO:0007669"/>
    <property type="project" value="TreeGrafter"/>
</dbReference>
<evidence type="ECO:0000256" key="1">
    <source>
        <dbReference type="SAM" id="MobiDB-lite"/>
    </source>
</evidence>
<dbReference type="GO" id="GO:0005524">
    <property type="term" value="F:ATP binding"/>
    <property type="evidence" value="ECO:0007669"/>
    <property type="project" value="InterPro"/>
</dbReference>
<organism evidence="3 4">
    <name type="scientific">Neogobius melanostomus</name>
    <name type="common">round goby</name>
    <dbReference type="NCBI Taxonomy" id="47308"/>
    <lineage>
        <taxon>Eukaryota</taxon>
        <taxon>Metazoa</taxon>
        <taxon>Chordata</taxon>
        <taxon>Craniata</taxon>
        <taxon>Vertebrata</taxon>
        <taxon>Euteleostomi</taxon>
        <taxon>Actinopterygii</taxon>
        <taxon>Neopterygii</taxon>
        <taxon>Teleostei</taxon>
        <taxon>Neoteleostei</taxon>
        <taxon>Acanthomorphata</taxon>
        <taxon>Gobiaria</taxon>
        <taxon>Gobiiformes</taxon>
        <taxon>Gobioidei</taxon>
        <taxon>Gobiidae</taxon>
        <taxon>Benthophilinae</taxon>
        <taxon>Neogobiini</taxon>
        <taxon>Neogobius</taxon>
    </lineage>
</organism>
<feature type="region of interest" description="Disordered" evidence="1">
    <location>
        <begin position="250"/>
        <end position="325"/>
    </location>
</feature>
<reference evidence="3" key="1">
    <citation type="submission" date="2025-08" db="UniProtKB">
        <authorList>
            <consortium name="Ensembl"/>
        </authorList>
    </citation>
    <scope>IDENTIFICATION</scope>
</reference>
<reference evidence="3" key="2">
    <citation type="submission" date="2025-09" db="UniProtKB">
        <authorList>
            <consortium name="Ensembl"/>
        </authorList>
    </citation>
    <scope>IDENTIFICATION</scope>
</reference>
<proteinExistence type="predicted"/>
<sequence>SSSAHLGLNHDSSIMPSYVWNVKLMPQQEVARNRGSYSYAWANDDISALTASNMLKRYAEKYSGVLDSPYERPPVGTYPEPGAFGLNGQKTELESWTLQNHSCGAPGASTVSVVNSNLSDSGYSGSSSCSSEYPSSYNGTYLSSGYCPQPSAALPPASLHTLQSTPTLVPSYSPPTPGYSYTPGTYPSQPGLTSSYSHPSATYLPSSLPAPTPVPTRLSVVGGSYSYQSTNLPSESGGTLKRKAFEMGLEEEENADGSRGNGFSGASGTDTQSFKPSKPSSQPLVSPQYGAGNYSPPAGLTGENGASEQSYSQHRPPSHKRTDALKSPDLRLLDLVNGELLDCSPALGWTELVGLTHVKSALEEDLLWPVLRPSPVGRPPRTVLLFGPRGGGKTTLTRSLASQLGASFYRVSGVMLAAKGKAEAEHILSTLLQVAGARQPSVVLLSHVEALEEEGLRQTLMSALEKAQLGSSGLVILVCATGRPDLLQDSVHRSFAKRYHVGLPDGSMRRQVLLQALGPQSCGLSDREMSAVLQRTEGFSVWELIQLSQQALSSASPSGNLHGIPAATKPPAFTDFENAFCKVRPHSTSKELDTCLEWSKMPGCVG</sequence>
<dbReference type="SUPFAM" id="SSF52540">
    <property type="entry name" value="P-loop containing nucleoside triphosphate hydrolases"/>
    <property type="match status" value="1"/>
</dbReference>
<dbReference type="PANTHER" id="PTHR23074">
    <property type="entry name" value="AAA DOMAIN-CONTAINING"/>
    <property type="match status" value="1"/>
</dbReference>
<dbReference type="Gene3D" id="3.40.50.300">
    <property type="entry name" value="P-loop containing nucleotide triphosphate hydrolases"/>
    <property type="match status" value="1"/>
</dbReference>